<dbReference type="GO" id="GO:0005686">
    <property type="term" value="C:U2 snRNP"/>
    <property type="evidence" value="ECO:0007669"/>
    <property type="project" value="TreeGrafter"/>
</dbReference>
<comment type="similarity">
    <text evidence="5">Belongs to the U2 small nuclear ribonucleoprotein A family.</text>
</comment>
<organism evidence="7 8">
    <name type="scientific">Steccherinum ochraceum</name>
    <dbReference type="NCBI Taxonomy" id="92696"/>
    <lineage>
        <taxon>Eukaryota</taxon>
        <taxon>Fungi</taxon>
        <taxon>Dikarya</taxon>
        <taxon>Basidiomycota</taxon>
        <taxon>Agaricomycotina</taxon>
        <taxon>Agaricomycetes</taxon>
        <taxon>Polyporales</taxon>
        <taxon>Steccherinaceae</taxon>
        <taxon>Steccherinum</taxon>
    </lineage>
</organism>
<dbReference type="GO" id="GO:0030620">
    <property type="term" value="F:U2 snRNA binding"/>
    <property type="evidence" value="ECO:0007669"/>
    <property type="project" value="InterPro"/>
</dbReference>
<dbReference type="InterPro" id="IPR044640">
    <property type="entry name" value="RU2A"/>
</dbReference>
<dbReference type="InterPro" id="IPR032675">
    <property type="entry name" value="LRR_dom_sf"/>
</dbReference>
<dbReference type="AlphaFoldDB" id="A0A4V2MXL9"/>
<reference evidence="7 8" key="1">
    <citation type="submission" date="2018-11" db="EMBL/GenBank/DDBJ databases">
        <title>Genome assembly of Steccherinum ochraceum LE-BIN_3174, the white-rot fungus of the Steccherinaceae family (The Residual Polyporoid clade, Polyporales, Basidiomycota).</title>
        <authorList>
            <person name="Fedorova T.V."/>
            <person name="Glazunova O.A."/>
            <person name="Landesman E.O."/>
            <person name="Moiseenko K.V."/>
            <person name="Psurtseva N.V."/>
            <person name="Savinova O.S."/>
            <person name="Shakhova N.V."/>
            <person name="Tyazhelova T.V."/>
            <person name="Vasina D.V."/>
        </authorList>
    </citation>
    <scope>NUCLEOTIDE SEQUENCE [LARGE SCALE GENOMIC DNA]</scope>
    <source>
        <strain evidence="7 8">LE-BIN_3174</strain>
    </source>
</reference>
<dbReference type="Pfam" id="PF14580">
    <property type="entry name" value="LRR_9"/>
    <property type="match status" value="1"/>
</dbReference>
<evidence type="ECO:0000256" key="3">
    <source>
        <dbReference type="ARBA" id="ARBA00022737"/>
    </source>
</evidence>
<evidence type="ECO:0000256" key="6">
    <source>
        <dbReference type="ARBA" id="ARBA00024238"/>
    </source>
</evidence>
<evidence type="ECO:0000256" key="4">
    <source>
        <dbReference type="ARBA" id="ARBA00023242"/>
    </source>
</evidence>
<proteinExistence type="inferred from homology"/>
<dbReference type="PANTHER" id="PTHR10552:SF6">
    <property type="entry name" value="U2 SMALL NUCLEAR RIBONUCLEOPROTEIN A"/>
    <property type="match status" value="1"/>
</dbReference>
<gene>
    <name evidence="7" type="primary">LEA1</name>
    <name evidence="7" type="ORF">EIP91_002367</name>
</gene>
<dbReference type="Proteomes" id="UP000292702">
    <property type="component" value="Unassembled WGS sequence"/>
</dbReference>
<dbReference type="STRING" id="92696.A0A4V2MXL9"/>
<keyword evidence="8" id="KW-1185">Reference proteome</keyword>
<dbReference type="FunFam" id="3.80.10.10:FF:000026">
    <property type="entry name" value="U2 small nuclear ribonucleoprotein A"/>
    <property type="match status" value="1"/>
</dbReference>
<dbReference type="SUPFAM" id="SSF52058">
    <property type="entry name" value="L domain-like"/>
    <property type="match status" value="1"/>
</dbReference>
<sequence length="269" mass="30027">MKLTPELIQAVPSTLNPIKERQLDLRGYKIPAIENLGITKDQHDAIDFTDNSITVLGNIPLLRRLRTLLLANNRVASISPSLHLSVPNLATLVLTNNNIAELGDLEPLKEVKGLKYLSLLGNPVQEKKWYREWLAWRIPGLRVLDFQRIRDKVRPTFKHSDARAGSYRGELQLQERQTAKQLFLTADGLPTQLSTTLSTTVTSHAAKQALNTDEPRPVVTPGKAGRLMSKEEADKVKEAIAKATSVEEIRRLERSLKEGFMPSMEAVGA</sequence>
<evidence type="ECO:0000313" key="8">
    <source>
        <dbReference type="Proteomes" id="UP000292702"/>
    </source>
</evidence>
<keyword evidence="4" id="KW-0539">Nucleus</keyword>
<dbReference type="GO" id="GO:0000398">
    <property type="term" value="P:mRNA splicing, via spliceosome"/>
    <property type="evidence" value="ECO:0007669"/>
    <property type="project" value="InterPro"/>
</dbReference>
<evidence type="ECO:0000256" key="1">
    <source>
        <dbReference type="ARBA" id="ARBA00004123"/>
    </source>
</evidence>
<dbReference type="InterPro" id="IPR001611">
    <property type="entry name" value="Leu-rich_rpt"/>
</dbReference>
<name>A0A4V2MXL9_9APHY</name>
<comment type="caution">
    <text evidence="7">The sequence shown here is derived from an EMBL/GenBank/DDBJ whole genome shotgun (WGS) entry which is preliminary data.</text>
</comment>
<comment type="subcellular location">
    <subcellularLocation>
        <location evidence="1">Nucleus</location>
    </subcellularLocation>
</comment>
<dbReference type="PANTHER" id="PTHR10552">
    <property type="entry name" value="U2 SMALL NUCLEAR RIBONUCLEOPROTEIN A"/>
    <property type="match status" value="1"/>
</dbReference>
<evidence type="ECO:0000256" key="5">
    <source>
        <dbReference type="ARBA" id="ARBA00024196"/>
    </source>
</evidence>
<dbReference type="EMBL" id="RWJN01000017">
    <property type="protein sequence ID" value="TCD70647.1"/>
    <property type="molecule type" value="Genomic_DNA"/>
</dbReference>
<protein>
    <recommendedName>
        <fullName evidence="6">U2 small nuclear ribonucleoprotein A'</fullName>
    </recommendedName>
</protein>
<evidence type="ECO:0000313" key="7">
    <source>
        <dbReference type="EMBL" id="TCD70647.1"/>
    </source>
</evidence>
<dbReference type="Gene3D" id="3.80.10.10">
    <property type="entry name" value="Ribonuclease Inhibitor"/>
    <property type="match status" value="1"/>
</dbReference>
<keyword evidence="2" id="KW-0433">Leucine-rich repeat</keyword>
<dbReference type="PROSITE" id="PS51450">
    <property type="entry name" value="LRR"/>
    <property type="match status" value="2"/>
</dbReference>
<evidence type="ECO:0000256" key="2">
    <source>
        <dbReference type="ARBA" id="ARBA00022614"/>
    </source>
</evidence>
<keyword evidence="3" id="KW-0677">Repeat</keyword>
<accession>A0A4V2MXL9</accession>
<dbReference type="OrthoDB" id="433501at2759"/>